<keyword evidence="1" id="KW-0963">Cytoplasm</keyword>
<dbReference type="GO" id="GO:0008990">
    <property type="term" value="F:rRNA (guanine-N2-)-methyltransferase activity"/>
    <property type="evidence" value="ECO:0007669"/>
    <property type="project" value="UniProtKB-UniRule"/>
</dbReference>
<dbReference type="EC" id="2.1.1.242" evidence="1"/>
<dbReference type="Pfam" id="PF04445">
    <property type="entry name" value="SAM_MT"/>
    <property type="match status" value="1"/>
</dbReference>
<evidence type="ECO:0000313" key="2">
    <source>
        <dbReference type="EMBL" id="SEQ69548.1"/>
    </source>
</evidence>
<comment type="subcellular location">
    <subcellularLocation>
        <location evidence="1">Cytoplasm</location>
    </subcellularLocation>
</comment>
<keyword evidence="1" id="KW-0949">S-adenosyl-L-methionine</keyword>
<evidence type="ECO:0000313" key="3">
    <source>
        <dbReference type="Proteomes" id="UP000199233"/>
    </source>
</evidence>
<feature type="binding site" evidence="1">
    <location>
        <begin position="82"/>
        <end position="83"/>
    </location>
    <ligand>
        <name>S-adenosyl-L-methionine</name>
        <dbReference type="ChEBI" id="CHEBI:59789"/>
    </ligand>
</feature>
<proteinExistence type="inferred from homology"/>
<dbReference type="InterPro" id="IPR029063">
    <property type="entry name" value="SAM-dependent_MTases_sf"/>
</dbReference>
<dbReference type="PANTHER" id="PTHR36112">
    <property type="entry name" value="RIBOSOMAL RNA SMALL SUBUNIT METHYLTRANSFERASE J"/>
    <property type="match status" value="1"/>
</dbReference>
<comment type="caution">
    <text evidence="1">Lacks conserved residue(s) required for the propagation of feature annotation.</text>
</comment>
<reference evidence="2 3" key="1">
    <citation type="submission" date="2016-10" db="EMBL/GenBank/DDBJ databases">
        <authorList>
            <person name="de Groot N.N."/>
        </authorList>
    </citation>
    <scope>NUCLEOTIDE SEQUENCE [LARGE SCALE GENOMIC DNA]</scope>
    <source>
        <strain evidence="2 3">DSM 25927</strain>
    </source>
</reference>
<protein>
    <recommendedName>
        <fullName evidence="1">Ribosomal RNA small subunit methyltransferase J</fullName>
        <ecNumber evidence="1">2.1.1.242</ecNumber>
    </recommendedName>
    <alternativeName>
        <fullName evidence="1">16S rRNA m2G1516 methyltransferase</fullName>
    </alternativeName>
    <alternativeName>
        <fullName evidence="1">rRNA (guanine-N(2)-)-methyltransferase</fullName>
    </alternativeName>
</protein>
<dbReference type="STRING" id="489703.SAMN04488038_109178"/>
<keyword evidence="1" id="KW-0698">rRNA processing</keyword>
<dbReference type="PANTHER" id="PTHR36112:SF1">
    <property type="entry name" value="RIBOSOMAL RNA SMALL SUBUNIT METHYLTRANSFERASE J"/>
    <property type="match status" value="1"/>
</dbReference>
<dbReference type="HAMAP" id="MF_01523">
    <property type="entry name" value="16SrRNA_methyltr_J"/>
    <property type="match status" value="1"/>
</dbReference>
<feature type="binding site" evidence="1">
    <location>
        <position position="134"/>
    </location>
    <ligand>
        <name>S-adenosyl-L-methionine</name>
        <dbReference type="ChEBI" id="CHEBI:59789"/>
    </ligand>
</feature>
<feature type="binding site" evidence="1">
    <location>
        <begin position="66"/>
        <end position="67"/>
    </location>
    <ligand>
        <name>S-adenosyl-L-methionine</name>
        <dbReference type="ChEBI" id="CHEBI:59789"/>
    </ligand>
</feature>
<name>A0A1H9I4T6_9GAMM</name>
<dbReference type="AlphaFoldDB" id="A0A1H9I4T6"/>
<comment type="similarity">
    <text evidence="1">Belongs to the methyltransferase superfamily. RsmJ family.</text>
</comment>
<dbReference type="InterPro" id="IPR007536">
    <property type="entry name" value="16SrRNA_methylTrfase_J"/>
</dbReference>
<dbReference type="Proteomes" id="UP000199233">
    <property type="component" value="Unassembled WGS sequence"/>
</dbReference>
<evidence type="ECO:0000256" key="1">
    <source>
        <dbReference type="HAMAP-Rule" id="MF_01523"/>
    </source>
</evidence>
<comment type="function">
    <text evidence="1">Specifically methylates the guanosine in position 1516 of 16S rRNA.</text>
</comment>
<dbReference type="SUPFAM" id="SSF53335">
    <property type="entry name" value="S-adenosyl-L-methionine-dependent methyltransferases"/>
    <property type="match status" value="1"/>
</dbReference>
<dbReference type="RefSeq" id="WP_177188977.1">
    <property type="nucleotide sequence ID" value="NZ_FOFS01000009.1"/>
</dbReference>
<dbReference type="Gene3D" id="3.40.50.150">
    <property type="entry name" value="Vaccinia Virus protein VP39"/>
    <property type="match status" value="1"/>
</dbReference>
<gene>
    <name evidence="1" type="primary">rsmJ</name>
    <name evidence="2" type="ORF">SAMN04488038_109178</name>
</gene>
<keyword evidence="1 2" id="KW-0808">Transferase</keyword>
<organism evidence="2 3">
    <name type="scientific">Solimonas aquatica</name>
    <dbReference type="NCBI Taxonomy" id="489703"/>
    <lineage>
        <taxon>Bacteria</taxon>
        <taxon>Pseudomonadati</taxon>
        <taxon>Pseudomonadota</taxon>
        <taxon>Gammaproteobacteria</taxon>
        <taxon>Nevskiales</taxon>
        <taxon>Nevskiaceae</taxon>
        <taxon>Solimonas</taxon>
    </lineage>
</organism>
<keyword evidence="3" id="KW-1185">Reference proteome</keyword>
<dbReference type="EMBL" id="FOFS01000009">
    <property type="protein sequence ID" value="SEQ69548.1"/>
    <property type="molecule type" value="Genomic_DNA"/>
</dbReference>
<dbReference type="GO" id="GO:0005737">
    <property type="term" value="C:cytoplasm"/>
    <property type="evidence" value="ECO:0007669"/>
    <property type="project" value="UniProtKB-SubCell"/>
</dbReference>
<accession>A0A1H9I4T6</accession>
<dbReference type="CDD" id="cd02440">
    <property type="entry name" value="AdoMet_MTases"/>
    <property type="match status" value="1"/>
</dbReference>
<keyword evidence="1 2" id="KW-0489">Methyltransferase</keyword>
<comment type="catalytic activity">
    <reaction evidence="1">
        <text>guanosine(1516) in 16S rRNA + S-adenosyl-L-methionine = N(2)-methylguanosine(1516) in 16S rRNA + S-adenosyl-L-homocysteine + H(+)</text>
        <dbReference type="Rhea" id="RHEA:43220"/>
        <dbReference type="Rhea" id="RHEA-COMP:10412"/>
        <dbReference type="Rhea" id="RHEA-COMP:10413"/>
        <dbReference type="ChEBI" id="CHEBI:15378"/>
        <dbReference type="ChEBI" id="CHEBI:57856"/>
        <dbReference type="ChEBI" id="CHEBI:59789"/>
        <dbReference type="ChEBI" id="CHEBI:74269"/>
        <dbReference type="ChEBI" id="CHEBI:74481"/>
        <dbReference type="EC" id="2.1.1.242"/>
    </reaction>
</comment>
<sequence length="214" mass="23563">MLEDSAQGLCLRALHHPQFKPLRCDWTAAEVMRRIAAGRQQLLPRAIGLHKQRELSVLDATAGLGRDGFTLAALGAQVTLVERQSLFAALLRDARARCLGEARWAEAAQRTHIIEADALSVLGSGQRWDVVHLDPMYPHRGKQALPQKEMQILRELSGGDPDADALLEPALRCARLRVVVKRPASAPPLAGRDPSHVLQGTQARYDVYLPLRDA</sequence>